<evidence type="ECO:0000259" key="2">
    <source>
        <dbReference type="Pfam" id="PF13193"/>
    </source>
</evidence>
<evidence type="ECO:0000259" key="1">
    <source>
        <dbReference type="Pfam" id="PF00501"/>
    </source>
</evidence>
<dbReference type="RefSeq" id="WP_169563742.1">
    <property type="nucleotide sequence ID" value="NZ_JAAXYH010000004.1"/>
</dbReference>
<dbReference type="Gene3D" id="3.30.300.30">
    <property type="match status" value="1"/>
</dbReference>
<comment type="caution">
    <text evidence="3">The sequence shown here is derived from an EMBL/GenBank/DDBJ whole genome shotgun (WGS) entry which is preliminary data.</text>
</comment>
<dbReference type="InterPro" id="IPR020845">
    <property type="entry name" value="AMP-binding_CS"/>
</dbReference>
<feature type="domain" description="AMP-binding enzyme C-terminal" evidence="2">
    <location>
        <begin position="390"/>
        <end position="457"/>
    </location>
</feature>
<dbReference type="Proteomes" id="UP000737113">
    <property type="component" value="Unassembled WGS sequence"/>
</dbReference>
<dbReference type="InterPro" id="IPR000873">
    <property type="entry name" value="AMP-dep_synth/lig_dom"/>
</dbReference>
<dbReference type="PANTHER" id="PTHR43201">
    <property type="entry name" value="ACYL-COA SYNTHETASE"/>
    <property type="match status" value="1"/>
</dbReference>
<dbReference type="GO" id="GO:0031956">
    <property type="term" value="F:medium-chain fatty acid-CoA ligase activity"/>
    <property type="evidence" value="ECO:0007669"/>
    <property type="project" value="TreeGrafter"/>
</dbReference>
<dbReference type="InterPro" id="IPR042099">
    <property type="entry name" value="ANL_N_sf"/>
</dbReference>
<dbReference type="SUPFAM" id="SSF56801">
    <property type="entry name" value="Acetyl-CoA synthetase-like"/>
    <property type="match status" value="1"/>
</dbReference>
<dbReference type="AlphaFoldDB" id="A0A972FST1"/>
<protein>
    <submittedName>
        <fullName evidence="3">AMP-binding protein</fullName>
    </submittedName>
</protein>
<dbReference type="Pfam" id="PF13193">
    <property type="entry name" value="AMP-binding_C"/>
    <property type="match status" value="1"/>
</dbReference>
<dbReference type="InterPro" id="IPR025110">
    <property type="entry name" value="AMP-bd_C"/>
</dbReference>
<dbReference type="PROSITE" id="PS00455">
    <property type="entry name" value="AMP_BINDING"/>
    <property type="match status" value="1"/>
</dbReference>
<dbReference type="EMBL" id="JAAXYH010000004">
    <property type="protein sequence ID" value="NMH65052.1"/>
    <property type="molecule type" value="Genomic_DNA"/>
</dbReference>
<accession>A0A972FST1</accession>
<sequence length="480" mass="51513">MVNISPLHATALRRPNAIALRFNPSPNAYDQEGLALSYRELSRRVLQLGQRLKRQGLEPGARLGCVSGNGLEAILLYWACVDNGFLFCPLSPRLPPGQIRAMRREFALTAIWYEPAAARGAADLSLGLEDEPEAQGKLSPPVIDAGQAVNIIFTSGSSGKPKAAVHSLNNHIASAAGARSLIPLAPGDSWLLSLPLFHIGGLAILNRCALAGACIALPDPRLSLAGQIRRDAISHLSLVPTQLWRLLLGDADGVGFDPGQSSLKALLLGGGPMTQALLDALARSRLPAFCSYGMTEMSSQITTGQARADGNSGSLLPYRQLKLVDGVIWVRGETLFLGYLQAGKVCKELDDQGWFCSGDRGLVDGAGRLRLLGRVDNQFICGGENIQPEEIENALRLHPAIEEAIVFGEADAEFGLLPSAIIRGELPDPAELQGFLQPRIAGFKRPRRYYPWPELADQGSLKLARKRVIATVLKAKPPGS</sequence>
<dbReference type="Pfam" id="PF00501">
    <property type="entry name" value="AMP-binding"/>
    <property type="match status" value="1"/>
</dbReference>
<evidence type="ECO:0000313" key="4">
    <source>
        <dbReference type="Proteomes" id="UP000737113"/>
    </source>
</evidence>
<reference evidence="3" key="1">
    <citation type="submission" date="2020-04" db="EMBL/GenBank/DDBJ databases">
        <title>Description of Shewanella salipaludis sp. nov., isolated from a salt marsh.</title>
        <authorList>
            <person name="Park S."/>
            <person name="Yoon J.-H."/>
        </authorList>
    </citation>
    <scope>NUCLEOTIDE SEQUENCE</scope>
    <source>
        <strain evidence="3">SHSM-M6</strain>
    </source>
</reference>
<dbReference type="InterPro" id="IPR045851">
    <property type="entry name" value="AMP-bd_C_sf"/>
</dbReference>
<proteinExistence type="predicted"/>
<gene>
    <name evidence="3" type="ORF">HC757_07680</name>
</gene>
<dbReference type="PANTHER" id="PTHR43201:SF32">
    <property type="entry name" value="2-SUCCINYLBENZOATE--COA LIGASE, CHLOROPLASTIC_PEROXISOMAL"/>
    <property type="match status" value="1"/>
</dbReference>
<dbReference type="Gene3D" id="3.40.50.12780">
    <property type="entry name" value="N-terminal domain of ligase-like"/>
    <property type="match status" value="1"/>
</dbReference>
<keyword evidence="4" id="KW-1185">Reference proteome</keyword>
<evidence type="ECO:0000313" key="3">
    <source>
        <dbReference type="EMBL" id="NMH65052.1"/>
    </source>
</evidence>
<feature type="domain" description="AMP-dependent synthetase/ligase" evidence="1">
    <location>
        <begin position="9"/>
        <end position="340"/>
    </location>
</feature>
<name>A0A972FST1_9GAMM</name>
<dbReference type="GO" id="GO:0006631">
    <property type="term" value="P:fatty acid metabolic process"/>
    <property type="evidence" value="ECO:0007669"/>
    <property type="project" value="TreeGrafter"/>
</dbReference>
<dbReference type="CDD" id="cd17630">
    <property type="entry name" value="OSB_MenE-like"/>
    <property type="match status" value="1"/>
</dbReference>
<organism evidence="3 4">
    <name type="scientific">Shewanella salipaludis</name>
    <dbReference type="NCBI Taxonomy" id="2723052"/>
    <lineage>
        <taxon>Bacteria</taxon>
        <taxon>Pseudomonadati</taxon>
        <taxon>Pseudomonadota</taxon>
        <taxon>Gammaproteobacteria</taxon>
        <taxon>Alteromonadales</taxon>
        <taxon>Shewanellaceae</taxon>
        <taxon>Shewanella</taxon>
    </lineage>
</organism>